<dbReference type="EMBL" id="JAAAPO010000008">
    <property type="protein sequence ID" value="NBC38029.1"/>
    <property type="molecule type" value="Genomic_DNA"/>
</dbReference>
<dbReference type="InterPro" id="IPR048254">
    <property type="entry name" value="CDP_ALCOHOL_P_TRANSF_CS"/>
</dbReference>
<dbReference type="Gene3D" id="1.20.120.1760">
    <property type="match status" value="1"/>
</dbReference>
<comment type="similarity">
    <text evidence="2">Belongs to the CDP-alcohol phosphatidyltransferase class-I family.</text>
</comment>
<keyword evidence="1 2" id="KW-0808">Transferase</keyword>
<evidence type="ECO:0000256" key="1">
    <source>
        <dbReference type="ARBA" id="ARBA00022679"/>
    </source>
</evidence>
<feature type="transmembrane region" description="Helical" evidence="3">
    <location>
        <begin position="191"/>
        <end position="214"/>
    </location>
</feature>
<feature type="transmembrane region" description="Helical" evidence="3">
    <location>
        <begin position="158"/>
        <end position="179"/>
    </location>
</feature>
<feature type="transmembrane region" description="Helical" evidence="3">
    <location>
        <begin position="279"/>
        <end position="298"/>
    </location>
</feature>
<keyword evidence="3" id="KW-1133">Transmembrane helix</keyword>
<sequence length="305" mass="32148">MTDPAPQQPETSDEAVFEAASHHDAARGARRFGRGRLSGGVLPGGLTLRALVPNAITAAALASGLTGIRFAVTAASGGTVAVPAQGIGASLPLDDWQKAVLAVILAGLLDGIDGRIARLLKAQSRFGAELDSLSDAISFGVAPSLILFLWSLQQAPRLGWFAALAFAICCALRLARFNARIDMPDQPHKSAGFLTGVPAPVGAGLAFLPMYVWFVTGNDLFREPGLVGGWLVLNAFLMISSVATFSWNSLRPRRNVRLELIALFALVFAALLSEPWLTLAGICAVYLAMIPFGIIAYAKAKRRGA</sequence>
<dbReference type="InterPro" id="IPR000462">
    <property type="entry name" value="CDP-OH_P_trans"/>
</dbReference>
<evidence type="ECO:0000256" key="2">
    <source>
        <dbReference type="RuleBase" id="RU003750"/>
    </source>
</evidence>
<reference evidence="6" key="1">
    <citation type="submission" date="2020-01" db="EMBL/GenBank/DDBJ databases">
        <title>Sphingomonas sp. strain CSW-10.</title>
        <authorList>
            <person name="Chen W.-M."/>
        </authorList>
    </citation>
    <scope>NUCLEOTIDE SEQUENCE [LARGE SCALE GENOMIC DNA]</scope>
    <source>
        <strain evidence="6">FSY-8</strain>
    </source>
</reference>
<comment type="caution">
    <text evidence="5">The sequence shown here is derived from an EMBL/GenBank/DDBJ whole genome shotgun (WGS) entry which is preliminary data.</text>
</comment>
<accession>A0ABW9XHV4</accession>
<dbReference type="Pfam" id="PF08009">
    <property type="entry name" value="CDP-OH_P_tran_2"/>
    <property type="match status" value="1"/>
</dbReference>
<dbReference type="InterPro" id="IPR043130">
    <property type="entry name" value="CDP-OH_PTrfase_TM_dom"/>
</dbReference>
<evidence type="ECO:0000259" key="4">
    <source>
        <dbReference type="Pfam" id="PF08009"/>
    </source>
</evidence>
<evidence type="ECO:0000313" key="5">
    <source>
        <dbReference type="EMBL" id="NBC38029.1"/>
    </source>
</evidence>
<feature type="transmembrane region" description="Helical" evidence="3">
    <location>
        <begin position="226"/>
        <end position="247"/>
    </location>
</feature>
<dbReference type="InterPro" id="IPR012616">
    <property type="entry name" value="CDP-OH_P_trans_C"/>
</dbReference>
<feature type="transmembrane region" description="Helical" evidence="3">
    <location>
        <begin position="256"/>
        <end position="273"/>
    </location>
</feature>
<name>A0ABW9XHV4_9SPHN</name>
<evidence type="ECO:0000313" key="6">
    <source>
        <dbReference type="Proteomes" id="UP000753724"/>
    </source>
</evidence>
<keyword evidence="3" id="KW-0472">Membrane</keyword>
<dbReference type="PROSITE" id="PS00379">
    <property type="entry name" value="CDP_ALCOHOL_P_TRANSF"/>
    <property type="match status" value="1"/>
</dbReference>
<dbReference type="Proteomes" id="UP000753724">
    <property type="component" value="Unassembled WGS sequence"/>
</dbReference>
<keyword evidence="3" id="KW-0812">Transmembrane</keyword>
<feature type="domain" description="CDP-alcohol phosphatidyltransferase C-terminal" evidence="4">
    <location>
        <begin position="257"/>
        <end position="291"/>
    </location>
</feature>
<keyword evidence="6" id="KW-1185">Reference proteome</keyword>
<protein>
    <submittedName>
        <fullName evidence="5">CDP-diacylglycerol O-phosphatidyltransferase</fullName>
    </submittedName>
</protein>
<evidence type="ECO:0000256" key="3">
    <source>
        <dbReference type="SAM" id="Phobius"/>
    </source>
</evidence>
<proteinExistence type="inferred from homology"/>
<organism evidence="5 6">
    <name type="scientific">Novosphingobium ovatum</name>
    <dbReference type="NCBI Taxonomy" id="1908523"/>
    <lineage>
        <taxon>Bacteria</taxon>
        <taxon>Pseudomonadati</taxon>
        <taxon>Pseudomonadota</taxon>
        <taxon>Alphaproteobacteria</taxon>
        <taxon>Sphingomonadales</taxon>
        <taxon>Sphingomonadaceae</taxon>
        <taxon>Novosphingobium</taxon>
    </lineage>
</organism>
<dbReference type="Pfam" id="PF01066">
    <property type="entry name" value="CDP-OH_P_transf"/>
    <property type="match status" value="1"/>
</dbReference>
<gene>
    <name evidence="5" type="ORF">GTZ99_15855</name>
</gene>